<feature type="domain" description="MYND-type" evidence="5">
    <location>
        <begin position="451"/>
        <end position="476"/>
    </location>
</feature>
<gene>
    <name evidence="6" type="ORF">R3P38DRAFT_3056672</name>
</gene>
<dbReference type="PROSITE" id="PS50865">
    <property type="entry name" value="ZF_MYND_2"/>
    <property type="match status" value="1"/>
</dbReference>
<dbReference type="Proteomes" id="UP001362999">
    <property type="component" value="Unassembled WGS sequence"/>
</dbReference>
<evidence type="ECO:0000313" key="6">
    <source>
        <dbReference type="EMBL" id="KAK7000594.1"/>
    </source>
</evidence>
<organism evidence="6 7">
    <name type="scientific">Favolaschia claudopus</name>
    <dbReference type="NCBI Taxonomy" id="2862362"/>
    <lineage>
        <taxon>Eukaryota</taxon>
        <taxon>Fungi</taxon>
        <taxon>Dikarya</taxon>
        <taxon>Basidiomycota</taxon>
        <taxon>Agaricomycotina</taxon>
        <taxon>Agaricomycetes</taxon>
        <taxon>Agaricomycetidae</taxon>
        <taxon>Agaricales</taxon>
        <taxon>Marasmiineae</taxon>
        <taxon>Mycenaceae</taxon>
        <taxon>Favolaschia</taxon>
    </lineage>
</organism>
<accession>A0AAW0A350</accession>
<keyword evidence="2 4" id="KW-0863">Zinc-finger</keyword>
<dbReference type="SUPFAM" id="SSF144232">
    <property type="entry name" value="HIT/MYND zinc finger-like"/>
    <property type="match status" value="1"/>
</dbReference>
<dbReference type="EMBL" id="JAWWNJ010000088">
    <property type="protein sequence ID" value="KAK7000594.1"/>
    <property type="molecule type" value="Genomic_DNA"/>
</dbReference>
<name>A0AAW0A350_9AGAR</name>
<evidence type="ECO:0000259" key="5">
    <source>
        <dbReference type="PROSITE" id="PS50865"/>
    </source>
</evidence>
<keyword evidence="7" id="KW-1185">Reference proteome</keyword>
<evidence type="ECO:0000313" key="7">
    <source>
        <dbReference type="Proteomes" id="UP001362999"/>
    </source>
</evidence>
<sequence>MPPMSIPADIIANMQDESFWSRLEATVVFRITKVGSGIMPQVAAASRKQGKTGSLEQRIADRCEMARMGVKLATAMGGTALLEAGPGPHRNPPTVDGMMYCLDMVDSIIRRDYPRRKPDMVKLPYLLKRIRHLLRVFYDFHVGKRLHPDLTLCDWPQMFNVGITLHRVGLCLQLDPPRLRAAMDVGGRELETFLLDDELDVGDFRKAALVIEKRVAADVEAEDSNRMAAGEAETAAEKDLAAHVLAWFLGDIAVAFVMHEHAGSADDEKRWASKAMDRLVHWSTSKTLRLTLGDTLTDAMRPIYWSTPLLIKFSHAGGLGALFGDWINSACKDLCEDVLKKLPDEAWEKQTPASLVAVTRELQQKLEDETPDLAVSFLYIIYNSSCTSRRYHWFNMTISARWDCLEFYGCCAEGCPEKDALEGLREVRVRGVREKEVEARLDAWGGKVKACAACGETAYCSAGCQRADWEKHKPECLKKRKLARR</sequence>
<protein>
    <submittedName>
        <fullName evidence="6">MYND-type domain-containing protein</fullName>
    </submittedName>
</protein>
<reference evidence="6 7" key="1">
    <citation type="journal article" date="2024" name="J Genomics">
        <title>Draft genome sequencing and assembly of Favolaschia claudopus CIRM-BRFM 2984 isolated from oak limbs.</title>
        <authorList>
            <person name="Navarro D."/>
            <person name="Drula E."/>
            <person name="Chaduli D."/>
            <person name="Cazenave R."/>
            <person name="Ahrendt S."/>
            <person name="Wang J."/>
            <person name="Lipzen A."/>
            <person name="Daum C."/>
            <person name="Barry K."/>
            <person name="Grigoriev I.V."/>
            <person name="Favel A."/>
            <person name="Rosso M.N."/>
            <person name="Martin F."/>
        </authorList>
    </citation>
    <scope>NUCLEOTIDE SEQUENCE [LARGE SCALE GENOMIC DNA]</scope>
    <source>
        <strain evidence="6 7">CIRM-BRFM 2984</strain>
    </source>
</reference>
<dbReference type="AlphaFoldDB" id="A0AAW0A350"/>
<evidence type="ECO:0000256" key="4">
    <source>
        <dbReference type="PROSITE-ProRule" id="PRU00134"/>
    </source>
</evidence>
<dbReference type="InterPro" id="IPR002893">
    <property type="entry name" value="Znf_MYND"/>
</dbReference>
<evidence type="ECO:0000256" key="2">
    <source>
        <dbReference type="ARBA" id="ARBA00022771"/>
    </source>
</evidence>
<evidence type="ECO:0000256" key="1">
    <source>
        <dbReference type="ARBA" id="ARBA00022723"/>
    </source>
</evidence>
<dbReference type="GO" id="GO:0008270">
    <property type="term" value="F:zinc ion binding"/>
    <property type="evidence" value="ECO:0007669"/>
    <property type="project" value="UniProtKB-KW"/>
</dbReference>
<keyword evidence="1" id="KW-0479">Metal-binding</keyword>
<proteinExistence type="predicted"/>
<dbReference type="Pfam" id="PF01753">
    <property type="entry name" value="zf-MYND"/>
    <property type="match status" value="1"/>
</dbReference>
<comment type="caution">
    <text evidence="6">The sequence shown here is derived from an EMBL/GenBank/DDBJ whole genome shotgun (WGS) entry which is preliminary data.</text>
</comment>
<dbReference type="Gene3D" id="6.10.140.2220">
    <property type="match status" value="1"/>
</dbReference>
<keyword evidence="3" id="KW-0862">Zinc</keyword>
<evidence type="ECO:0000256" key="3">
    <source>
        <dbReference type="ARBA" id="ARBA00022833"/>
    </source>
</evidence>